<dbReference type="InterPro" id="IPR015943">
    <property type="entry name" value="WD40/YVTN_repeat-like_dom_sf"/>
</dbReference>
<organism evidence="4 5">
    <name type="scientific">Paenibacillus durus</name>
    <name type="common">Paenibacillus azotofixans</name>
    <dbReference type="NCBI Taxonomy" id="44251"/>
    <lineage>
        <taxon>Bacteria</taxon>
        <taxon>Bacillati</taxon>
        <taxon>Bacillota</taxon>
        <taxon>Bacilli</taxon>
        <taxon>Bacillales</taxon>
        <taxon>Paenibacillaceae</taxon>
        <taxon>Paenibacillus</taxon>
    </lineage>
</organism>
<dbReference type="RefSeq" id="WP_042207667.1">
    <property type="nucleotide sequence ID" value="NZ_CP009288.1"/>
</dbReference>
<reference evidence="4 5" key="1">
    <citation type="submission" date="2014-08" db="EMBL/GenBank/DDBJ databases">
        <title>Comparative genomics of the Paenibacillus odorifer group.</title>
        <authorList>
            <person name="den Bakker H.C."/>
            <person name="Tsai Y.-C."/>
            <person name="Martin N."/>
            <person name="Korlach J."/>
            <person name="Wiedmann M."/>
        </authorList>
    </citation>
    <scope>NUCLEOTIDE SEQUENCE [LARGE SCALE GENOMIC DNA]</scope>
    <source>
        <strain evidence="4 5">DSM 1735</strain>
    </source>
</reference>
<dbReference type="InterPro" id="IPR018391">
    <property type="entry name" value="PQQ_b-propeller_rpt"/>
</dbReference>
<dbReference type="Gene3D" id="2.130.10.10">
    <property type="entry name" value="YVTN repeat-like/Quinoprotein amine dehydrogenase"/>
    <property type="match status" value="2"/>
</dbReference>
<dbReference type="eggNOG" id="COG1520">
    <property type="taxonomic scope" value="Bacteria"/>
</dbReference>
<dbReference type="EMBL" id="CP009288">
    <property type="protein sequence ID" value="AIQ13870.1"/>
    <property type="molecule type" value="Genomic_DNA"/>
</dbReference>
<dbReference type="KEGG" id="pdu:PDUR_19630"/>
<dbReference type="InterPro" id="IPR002372">
    <property type="entry name" value="PQQ_rpt_dom"/>
</dbReference>
<dbReference type="InterPro" id="IPR011047">
    <property type="entry name" value="Quinoprotein_ADH-like_sf"/>
</dbReference>
<feature type="coiled-coil region" evidence="1">
    <location>
        <begin position="431"/>
        <end position="458"/>
    </location>
</feature>
<dbReference type="SMART" id="SM00564">
    <property type="entry name" value="PQQ"/>
    <property type="match status" value="7"/>
</dbReference>
<dbReference type="AlphaFoldDB" id="A0A089HT13"/>
<evidence type="ECO:0000313" key="4">
    <source>
        <dbReference type="EMBL" id="AIQ13870.1"/>
    </source>
</evidence>
<name>A0A089HT13_PAEDU</name>
<dbReference type="SUPFAM" id="SSF50998">
    <property type="entry name" value="Quinoprotein alcohol dehydrogenase-like"/>
    <property type="match status" value="1"/>
</dbReference>
<evidence type="ECO:0000259" key="3">
    <source>
        <dbReference type="Pfam" id="PF13360"/>
    </source>
</evidence>
<feature type="signal peptide" evidence="2">
    <location>
        <begin position="1"/>
        <end position="26"/>
    </location>
</feature>
<feature type="chain" id="PRO_5001843115" description="Pyrrolo-quinoline quinone repeat domain-containing protein" evidence="2">
    <location>
        <begin position="27"/>
        <end position="459"/>
    </location>
</feature>
<accession>A0A089HT13</accession>
<dbReference type="Pfam" id="PF13360">
    <property type="entry name" value="PQQ_2"/>
    <property type="match status" value="1"/>
</dbReference>
<evidence type="ECO:0000256" key="2">
    <source>
        <dbReference type="SAM" id="SignalP"/>
    </source>
</evidence>
<gene>
    <name evidence="4" type="ORF">PDUR_19630</name>
</gene>
<dbReference type="OrthoDB" id="1858867at2"/>
<evidence type="ECO:0000256" key="1">
    <source>
        <dbReference type="SAM" id="Coils"/>
    </source>
</evidence>
<keyword evidence="2" id="KW-0732">Signal</keyword>
<dbReference type="SUPFAM" id="SSF101898">
    <property type="entry name" value="NHL repeat"/>
    <property type="match status" value="1"/>
</dbReference>
<dbReference type="STRING" id="44251.PDUR_19630"/>
<protein>
    <recommendedName>
        <fullName evidence="3">Pyrrolo-quinoline quinone repeat domain-containing protein</fullName>
    </recommendedName>
</protein>
<proteinExistence type="predicted"/>
<sequence>MSKLRKRIVATIAIMSTLLIPGQIFSETSVQFNQGSQYEQGTYDSTTEQPTIYNWNRNSQYKSIDRNPYIKWKFSPIDTYFRSPVVIGKDGTVYAGAYNKPLFYALNSDGTEKWSYSGKSGEYFRYDAAPAIAADGTIYVGSSYGLHAINPDGSRKWYIDFNGRTNGVSLDSDGNIYVLHANTLYSLDATGVVKWSKTLYSSQSVSSVPSISKDGNIYVAEASGIEAFNKQGSRLWLFSVGAYEGYGSPTIGEDGTIYLGLGNGTQIGYMYAINPDGTQKWKLTVESKIDAPPTVDKEGTLYFGLTYAKKFYAVNPDGTVKWSISTPNFYMNTGPILDSISNIYFTSASNWDTTLHAITSSGANLWDITITGTQYGANVPPAIAKDGTIYIASGQGIIAIGGEIDQPFDFCQIFNSLKQKVDSGLSTPEEITQARSEVDILKAKIQELENKVIEAENKN</sequence>
<keyword evidence="1" id="KW-0175">Coiled coil</keyword>
<keyword evidence="5" id="KW-1185">Reference proteome</keyword>
<dbReference type="Proteomes" id="UP000029409">
    <property type="component" value="Chromosome"/>
</dbReference>
<feature type="domain" description="Pyrrolo-quinoline quinone repeat" evidence="3">
    <location>
        <begin position="224"/>
        <end position="399"/>
    </location>
</feature>
<evidence type="ECO:0000313" key="5">
    <source>
        <dbReference type="Proteomes" id="UP000029409"/>
    </source>
</evidence>